<dbReference type="PRINTS" id="PR00038">
    <property type="entry name" value="HTHLUXR"/>
</dbReference>
<dbReference type="GO" id="GO:0006355">
    <property type="term" value="P:regulation of DNA-templated transcription"/>
    <property type="evidence" value="ECO:0007669"/>
    <property type="project" value="InterPro"/>
</dbReference>
<organism evidence="6 7">
    <name type="scientific">Taishania pollutisoli</name>
    <dbReference type="NCBI Taxonomy" id="2766479"/>
    <lineage>
        <taxon>Bacteria</taxon>
        <taxon>Pseudomonadati</taxon>
        <taxon>Bacteroidota</taxon>
        <taxon>Flavobacteriia</taxon>
        <taxon>Flavobacteriales</taxon>
        <taxon>Crocinitomicaceae</taxon>
        <taxon>Taishania</taxon>
    </lineage>
</organism>
<dbReference type="AlphaFoldDB" id="A0A8J6TYD8"/>
<dbReference type="InterPro" id="IPR001789">
    <property type="entry name" value="Sig_transdc_resp-reg_receiver"/>
</dbReference>
<gene>
    <name evidence="6" type="ORF">H9Y05_00880</name>
</gene>
<dbReference type="InterPro" id="IPR011006">
    <property type="entry name" value="CheY-like_superfamily"/>
</dbReference>
<dbReference type="GO" id="GO:0003677">
    <property type="term" value="F:DNA binding"/>
    <property type="evidence" value="ECO:0007669"/>
    <property type="project" value="UniProtKB-KW"/>
</dbReference>
<dbReference type="Gene3D" id="3.40.50.2300">
    <property type="match status" value="1"/>
</dbReference>
<dbReference type="PANTHER" id="PTHR43214">
    <property type="entry name" value="TWO-COMPONENT RESPONSE REGULATOR"/>
    <property type="match status" value="1"/>
</dbReference>
<keyword evidence="2" id="KW-0238">DNA-binding</keyword>
<evidence type="ECO:0000256" key="2">
    <source>
        <dbReference type="ARBA" id="ARBA00023125"/>
    </source>
</evidence>
<protein>
    <submittedName>
        <fullName evidence="6">Response regulator transcription factor</fullName>
    </submittedName>
</protein>
<dbReference type="InterPro" id="IPR039420">
    <property type="entry name" value="WalR-like"/>
</dbReference>
<dbReference type="SMART" id="SM00448">
    <property type="entry name" value="REC"/>
    <property type="match status" value="1"/>
</dbReference>
<accession>A0A8J6TYD8</accession>
<dbReference type="EMBL" id="JACVEL010000001">
    <property type="protein sequence ID" value="MBC9811018.1"/>
    <property type="molecule type" value="Genomic_DNA"/>
</dbReference>
<feature type="modified residue" description="4-aspartylphosphate" evidence="3">
    <location>
        <position position="59"/>
    </location>
</feature>
<proteinExistence type="predicted"/>
<evidence type="ECO:0000256" key="1">
    <source>
        <dbReference type="ARBA" id="ARBA00022553"/>
    </source>
</evidence>
<name>A0A8J6TYD8_9FLAO</name>
<dbReference type="SUPFAM" id="SSF46894">
    <property type="entry name" value="C-terminal effector domain of the bipartite response regulators"/>
    <property type="match status" value="1"/>
</dbReference>
<dbReference type="PROSITE" id="PS50110">
    <property type="entry name" value="RESPONSE_REGULATORY"/>
    <property type="match status" value="1"/>
</dbReference>
<evidence type="ECO:0000313" key="6">
    <source>
        <dbReference type="EMBL" id="MBC9811018.1"/>
    </source>
</evidence>
<dbReference type="CDD" id="cd17535">
    <property type="entry name" value="REC_NarL-like"/>
    <property type="match status" value="1"/>
</dbReference>
<dbReference type="SUPFAM" id="SSF52172">
    <property type="entry name" value="CheY-like"/>
    <property type="match status" value="1"/>
</dbReference>
<dbReference type="Proteomes" id="UP000652681">
    <property type="component" value="Unassembled WGS sequence"/>
</dbReference>
<evidence type="ECO:0000259" key="4">
    <source>
        <dbReference type="PROSITE" id="PS50043"/>
    </source>
</evidence>
<keyword evidence="7" id="KW-1185">Reference proteome</keyword>
<dbReference type="PROSITE" id="PS50043">
    <property type="entry name" value="HTH_LUXR_2"/>
    <property type="match status" value="1"/>
</dbReference>
<feature type="domain" description="Response regulatory" evidence="5">
    <location>
        <begin position="5"/>
        <end position="124"/>
    </location>
</feature>
<feature type="domain" description="HTH luxR-type" evidence="4">
    <location>
        <begin position="150"/>
        <end position="215"/>
    </location>
</feature>
<keyword evidence="1 3" id="KW-0597">Phosphoprotein</keyword>
<dbReference type="CDD" id="cd06170">
    <property type="entry name" value="LuxR_C_like"/>
    <property type="match status" value="1"/>
</dbReference>
<dbReference type="Pfam" id="PF00196">
    <property type="entry name" value="GerE"/>
    <property type="match status" value="1"/>
</dbReference>
<dbReference type="GO" id="GO:0000160">
    <property type="term" value="P:phosphorelay signal transduction system"/>
    <property type="evidence" value="ECO:0007669"/>
    <property type="project" value="InterPro"/>
</dbReference>
<reference evidence="6" key="1">
    <citation type="submission" date="2020-09" db="EMBL/GenBank/DDBJ databases">
        <title>Taishania pollutisoli gen. nov., sp. nov., Isolated from Tetrabromobisphenol A-Contaminated Soil.</title>
        <authorList>
            <person name="Chen Q."/>
        </authorList>
    </citation>
    <scope>NUCLEOTIDE SEQUENCE</scope>
    <source>
        <strain evidence="6">CZZ-1</strain>
    </source>
</reference>
<dbReference type="PANTHER" id="PTHR43214:SF43">
    <property type="entry name" value="TWO-COMPONENT RESPONSE REGULATOR"/>
    <property type="match status" value="1"/>
</dbReference>
<evidence type="ECO:0000313" key="7">
    <source>
        <dbReference type="Proteomes" id="UP000652681"/>
    </source>
</evidence>
<dbReference type="Pfam" id="PF00072">
    <property type="entry name" value="Response_reg"/>
    <property type="match status" value="1"/>
</dbReference>
<dbReference type="InterPro" id="IPR058245">
    <property type="entry name" value="NreC/VraR/RcsB-like_REC"/>
</dbReference>
<dbReference type="RefSeq" id="WP_163492274.1">
    <property type="nucleotide sequence ID" value="NZ_JACVEL010000001.1"/>
</dbReference>
<evidence type="ECO:0000256" key="3">
    <source>
        <dbReference type="PROSITE-ProRule" id="PRU00169"/>
    </source>
</evidence>
<dbReference type="InterPro" id="IPR000792">
    <property type="entry name" value="Tscrpt_reg_LuxR_C"/>
</dbReference>
<evidence type="ECO:0000259" key="5">
    <source>
        <dbReference type="PROSITE" id="PS50110"/>
    </source>
</evidence>
<dbReference type="InterPro" id="IPR016032">
    <property type="entry name" value="Sig_transdc_resp-reg_C-effctor"/>
</dbReference>
<comment type="caution">
    <text evidence="6">The sequence shown here is derived from an EMBL/GenBank/DDBJ whole genome shotgun (WGS) entry which is preliminary data.</text>
</comment>
<dbReference type="SMART" id="SM00421">
    <property type="entry name" value="HTH_LUXR"/>
    <property type="match status" value="1"/>
</dbReference>
<sequence length="225" mass="25120">MEKISVAITDDDKLISQLLKDFLGNSGTYDILFTASDGEELIEQLNRPDAIIPQVLLLDLKMKGMNGIDTIQHLKVHFPAIKIIVISSFYQDSFMGFLFKTGAAAFVPKEISPDHLRQIINTVHHQGIYFTDDQVAKVREQISSKSPKPALNDESELSKREVDVLKLICLQKTAKEIGELLFITTKTVEGHRNSLFTKTGAKNVVGLVIYALQNNIIEIEDIAPI</sequence>